<evidence type="ECO:0000313" key="9">
    <source>
        <dbReference type="Proteomes" id="UP000292919"/>
    </source>
</evidence>
<dbReference type="InterPro" id="IPR043129">
    <property type="entry name" value="ATPase_NBD"/>
</dbReference>
<feature type="binding site" evidence="6">
    <location>
        <begin position="286"/>
        <end position="288"/>
    </location>
    <ligand>
        <name>ATP</name>
        <dbReference type="ChEBI" id="CHEBI:30616"/>
    </ligand>
</feature>
<dbReference type="Gene3D" id="3.30.420.40">
    <property type="match status" value="2"/>
</dbReference>
<dbReference type="GO" id="GO:0006085">
    <property type="term" value="P:acetyl-CoA biosynthetic process"/>
    <property type="evidence" value="ECO:0007669"/>
    <property type="project" value="UniProtKB-UniRule"/>
</dbReference>
<dbReference type="GO" id="GO:0005737">
    <property type="term" value="C:cytoplasm"/>
    <property type="evidence" value="ECO:0007669"/>
    <property type="project" value="UniProtKB-SubCell"/>
</dbReference>
<organism evidence="8 9">
    <name type="scientific">Desulfovibrio legallii</name>
    <dbReference type="NCBI Taxonomy" id="571438"/>
    <lineage>
        <taxon>Bacteria</taxon>
        <taxon>Pseudomonadati</taxon>
        <taxon>Thermodesulfobacteriota</taxon>
        <taxon>Desulfovibrionia</taxon>
        <taxon>Desulfovibrionales</taxon>
        <taxon>Desulfovibrionaceae</taxon>
        <taxon>Desulfovibrio</taxon>
    </lineage>
</organism>
<dbReference type="Proteomes" id="UP000292919">
    <property type="component" value="Unassembled WGS sequence"/>
</dbReference>
<evidence type="ECO:0000313" key="8">
    <source>
        <dbReference type="EMBL" id="TBH78997.1"/>
    </source>
</evidence>
<comment type="pathway">
    <text evidence="6">Metabolic intermediate biosynthesis; acetyl-CoA biosynthesis; acetyl-CoA from acetate: step 1/2.</text>
</comment>
<dbReference type="GO" id="GO:0000287">
    <property type="term" value="F:magnesium ion binding"/>
    <property type="evidence" value="ECO:0007669"/>
    <property type="project" value="UniProtKB-UniRule"/>
</dbReference>
<reference evidence="8 9" key="1">
    <citation type="submission" date="2018-12" db="EMBL/GenBank/DDBJ databases">
        <title>First genome draft of Desulfovibrio legallis sp. nov.</title>
        <authorList>
            <person name="Ben Dhia O."/>
            <person name="Najjari A."/>
            <person name="Ferjani R."/>
            <person name="Fhoula I."/>
            <person name="Fardeau M.-L."/>
            <person name="Boudabbous A."/>
            <person name="Ouzari H.I."/>
        </authorList>
    </citation>
    <scope>NUCLEOTIDE SEQUENCE [LARGE SCALE GENOMIC DNA]</scope>
    <source>
        <strain evidence="8 9">H1T</strain>
    </source>
</reference>
<evidence type="ECO:0000256" key="4">
    <source>
        <dbReference type="ARBA" id="ARBA00022777"/>
    </source>
</evidence>
<dbReference type="GO" id="GO:0005524">
    <property type="term" value="F:ATP binding"/>
    <property type="evidence" value="ECO:0007669"/>
    <property type="project" value="UniProtKB-KW"/>
</dbReference>
<protein>
    <recommendedName>
        <fullName evidence="6">Acetate kinase</fullName>
        <ecNumber evidence="6">2.7.2.1</ecNumber>
    </recommendedName>
    <alternativeName>
        <fullName evidence="6">Acetokinase</fullName>
    </alternativeName>
</protein>
<accession>A0A6H3FCX7</accession>
<feature type="binding site" evidence="6">
    <location>
        <position position="95"/>
    </location>
    <ligand>
        <name>substrate</name>
    </ligand>
</feature>
<evidence type="ECO:0000256" key="2">
    <source>
        <dbReference type="ARBA" id="ARBA00022679"/>
    </source>
</evidence>
<comment type="caution">
    <text evidence="8">The sequence shown here is derived from an EMBL/GenBank/DDBJ whole genome shotgun (WGS) entry which is preliminary data.</text>
</comment>
<evidence type="ECO:0000256" key="3">
    <source>
        <dbReference type="ARBA" id="ARBA00022741"/>
    </source>
</evidence>
<keyword evidence="6" id="KW-0479">Metal-binding</keyword>
<keyword evidence="2 6" id="KW-0808">Transferase</keyword>
<dbReference type="EMBL" id="SIXC01000011">
    <property type="protein sequence ID" value="TBH78997.1"/>
    <property type="molecule type" value="Genomic_DNA"/>
</dbReference>
<proteinExistence type="inferred from homology"/>
<sequence length="403" mass="43772">MKVLVINAGSSSCKYQLLEMDDRRVLCSGLAERIGQGGGRLTHKIAPDTDKEEKLIREAEFKTHVDAMKLVIALLTDAQKGVIKDKSEIYAIGHRVLHGGEAVSQPVRVDDRIKGIIRECFPLGPLHNPANLMGIEVAEELFPGVPNVAVFDTEFGMGMPQEAYMYALPYKLYEELKIRRYGFHGTSHKYIAHKTAEYLGKPLGELRSITMHLGNGSSMSCVKNGKCFDTSMGLTPLEGLVMGTRCGSIDPAIVPFVMEKKGLSPAEADTLMNKKSGLLGLCGYTDMRDVHAQVEKGDQRAALALALLVRSIKKTLGAYLVLLEGKADALVFTAGIGENDDIVRAQVCAGLEAFGVTLDQKENSTRKPGARTISTPESRIPVLVIPTNEELQIALATVEVLGH</sequence>
<feature type="binding site" evidence="6">
    <location>
        <begin position="335"/>
        <end position="339"/>
    </location>
    <ligand>
        <name>ATP</name>
        <dbReference type="ChEBI" id="CHEBI:30616"/>
    </ligand>
</feature>
<comment type="cofactor">
    <cofactor evidence="6">
        <name>Mg(2+)</name>
        <dbReference type="ChEBI" id="CHEBI:18420"/>
    </cofactor>
    <cofactor evidence="6">
        <name>Mn(2+)</name>
        <dbReference type="ChEBI" id="CHEBI:29035"/>
    </cofactor>
    <text evidence="6">Mg(2+). Can also accept Mn(2+).</text>
</comment>
<feature type="active site" description="Proton donor/acceptor" evidence="6">
    <location>
        <position position="152"/>
    </location>
</feature>
<keyword evidence="9" id="KW-1185">Reference proteome</keyword>
<dbReference type="SUPFAM" id="SSF53067">
    <property type="entry name" value="Actin-like ATPase domain"/>
    <property type="match status" value="2"/>
</dbReference>
<feature type="binding site" evidence="6">
    <location>
        <position position="14"/>
    </location>
    <ligand>
        <name>ATP</name>
        <dbReference type="ChEBI" id="CHEBI:30616"/>
    </ligand>
</feature>
<comment type="function">
    <text evidence="6">Catalyzes the formation of acetyl phosphate from acetate and ATP. Can also catalyze the reverse reaction.</text>
</comment>
<feature type="site" description="Transition state stabilizer" evidence="6">
    <location>
        <position position="245"/>
    </location>
</feature>
<feature type="binding site" evidence="6">
    <location>
        <position position="7"/>
    </location>
    <ligand>
        <name>Mg(2+)</name>
        <dbReference type="ChEBI" id="CHEBI:18420"/>
    </ligand>
</feature>
<dbReference type="GO" id="GO:0008776">
    <property type="term" value="F:acetate kinase activity"/>
    <property type="evidence" value="ECO:0007669"/>
    <property type="project" value="UniProtKB-UniRule"/>
</dbReference>
<dbReference type="PANTHER" id="PTHR21060:SF15">
    <property type="entry name" value="ACETATE KINASE-RELATED"/>
    <property type="match status" value="1"/>
</dbReference>
<dbReference type="NCBIfam" id="TIGR00016">
    <property type="entry name" value="ackA"/>
    <property type="match status" value="1"/>
</dbReference>
<dbReference type="PROSITE" id="PS01075">
    <property type="entry name" value="ACETATE_KINASE_1"/>
    <property type="match status" value="1"/>
</dbReference>
<dbReference type="InterPro" id="IPR000890">
    <property type="entry name" value="Aliphatic_acid_kin_short-chain"/>
</dbReference>
<dbReference type="InterPro" id="IPR023865">
    <property type="entry name" value="Aliphatic_acid_kinase_CS"/>
</dbReference>
<evidence type="ECO:0000256" key="6">
    <source>
        <dbReference type="HAMAP-Rule" id="MF_00020"/>
    </source>
</evidence>
<comment type="similarity">
    <text evidence="1 6 7">Belongs to the acetokinase family.</text>
</comment>
<dbReference type="PANTHER" id="PTHR21060">
    <property type="entry name" value="ACETATE KINASE"/>
    <property type="match status" value="1"/>
</dbReference>
<keyword evidence="3 6" id="KW-0547">Nucleotide-binding</keyword>
<gene>
    <name evidence="6" type="primary">ackA</name>
    <name evidence="8" type="ORF">EB812_09235</name>
</gene>
<keyword evidence="6" id="KW-0963">Cytoplasm</keyword>
<evidence type="ECO:0000256" key="7">
    <source>
        <dbReference type="RuleBase" id="RU003835"/>
    </source>
</evidence>
<dbReference type="RefSeq" id="WP_118230366.1">
    <property type="nucleotide sequence ID" value="NZ_DBFBQU010000180.1"/>
</dbReference>
<dbReference type="UniPathway" id="UPA00340">
    <property type="reaction ID" value="UER00458"/>
</dbReference>
<dbReference type="GO" id="GO:0006083">
    <property type="term" value="P:acetate metabolic process"/>
    <property type="evidence" value="ECO:0007669"/>
    <property type="project" value="TreeGrafter"/>
</dbReference>
<feature type="site" description="Transition state stabilizer" evidence="6">
    <location>
        <position position="184"/>
    </location>
</feature>
<comment type="catalytic activity">
    <reaction evidence="6">
        <text>acetate + ATP = acetyl phosphate + ADP</text>
        <dbReference type="Rhea" id="RHEA:11352"/>
        <dbReference type="ChEBI" id="CHEBI:22191"/>
        <dbReference type="ChEBI" id="CHEBI:30089"/>
        <dbReference type="ChEBI" id="CHEBI:30616"/>
        <dbReference type="ChEBI" id="CHEBI:456216"/>
        <dbReference type="EC" id="2.7.2.1"/>
    </reaction>
</comment>
<feature type="binding site" evidence="6">
    <location>
        <begin position="212"/>
        <end position="216"/>
    </location>
    <ligand>
        <name>ATP</name>
        <dbReference type="ChEBI" id="CHEBI:30616"/>
    </ligand>
</feature>
<comment type="subcellular location">
    <subcellularLocation>
        <location evidence="6">Cytoplasm</location>
    </subcellularLocation>
</comment>
<evidence type="ECO:0000256" key="5">
    <source>
        <dbReference type="ARBA" id="ARBA00022840"/>
    </source>
</evidence>
<dbReference type="EC" id="2.7.2.1" evidence="6"/>
<feature type="binding site" evidence="6">
    <location>
        <position position="389"/>
    </location>
    <ligand>
        <name>Mg(2+)</name>
        <dbReference type="ChEBI" id="CHEBI:18420"/>
    </ligand>
</feature>
<keyword evidence="4 6" id="KW-0418">Kinase</keyword>
<comment type="subunit">
    <text evidence="6">Homodimer.</text>
</comment>
<dbReference type="PRINTS" id="PR00471">
    <property type="entry name" value="ACETATEKNASE"/>
</dbReference>
<evidence type="ECO:0000256" key="1">
    <source>
        <dbReference type="ARBA" id="ARBA00008748"/>
    </source>
</evidence>
<name>A0A6H3FCX7_9BACT</name>
<dbReference type="InterPro" id="IPR004372">
    <property type="entry name" value="Ac/propionate_kinase"/>
</dbReference>
<dbReference type="HAMAP" id="MF_00020">
    <property type="entry name" value="Acetate_kinase"/>
    <property type="match status" value="1"/>
</dbReference>
<dbReference type="CDD" id="cd24010">
    <property type="entry name" value="ASKHA_NBD_AcK_PK"/>
    <property type="match status" value="1"/>
</dbReference>
<dbReference type="PIRSF" id="PIRSF000722">
    <property type="entry name" value="Acetate_prop_kin"/>
    <property type="match status" value="1"/>
</dbReference>
<keyword evidence="6" id="KW-0460">Magnesium</keyword>
<dbReference type="Pfam" id="PF00871">
    <property type="entry name" value="Acetate_kinase"/>
    <property type="match status" value="1"/>
</dbReference>
<dbReference type="AlphaFoldDB" id="A0A6H3FCX7"/>
<keyword evidence="5 6" id="KW-0067">ATP-binding</keyword>